<dbReference type="OrthoDB" id="5362160at2"/>
<comment type="caution">
    <text evidence="2">The sequence shown here is derived from an EMBL/GenBank/DDBJ whole genome shotgun (WGS) entry which is preliminary data.</text>
</comment>
<evidence type="ECO:0000256" key="1">
    <source>
        <dbReference type="SAM" id="MobiDB-lite"/>
    </source>
</evidence>
<gene>
    <name evidence="3" type="ORF">CJ670_02755</name>
    <name evidence="2" type="ORF">CJ671_06750</name>
</gene>
<evidence type="ECO:0000313" key="4">
    <source>
        <dbReference type="Proteomes" id="UP000238649"/>
    </source>
</evidence>
<organism evidence="2 4">
    <name type="scientific">Aliarcobacter cryaerophilus</name>
    <dbReference type="NCBI Taxonomy" id="28198"/>
    <lineage>
        <taxon>Bacteria</taxon>
        <taxon>Pseudomonadati</taxon>
        <taxon>Campylobacterota</taxon>
        <taxon>Epsilonproteobacteria</taxon>
        <taxon>Campylobacterales</taxon>
        <taxon>Arcobacteraceae</taxon>
        <taxon>Aliarcobacter</taxon>
    </lineage>
</organism>
<dbReference type="Proteomes" id="UP000238649">
    <property type="component" value="Unassembled WGS sequence"/>
</dbReference>
<evidence type="ECO:0000313" key="5">
    <source>
        <dbReference type="Proteomes" id="UP000239151"/>
    </source>
</evidence>
<reference evidence="4 5" key="1">
    <citation type="submission" date="2017-09" db="EMBL/GenBank/DDBJ databases">
        <title>Reassesment of A. cryaerophilus.</title>
        <authorList>
            <person name="Perez-Cataluna A."/>
            <person name="Collado L."/>
            <person name="Salgado O."/>
            <person name="Lefinanco V."/>
            <person name="Figueras M.J."/>
        </authorList>
    </citation>
    <scope>NUCLEOTIDE SEQUENCE [LARGE SCALE GENOMIC DNA]</scope>
    <source>
        <strain evidence="3 5">LMG 9065</strain>
        <strain evidence="2 4">LMG 9871</strain>
    </source>
</reference>
<evidence type="ECO:0000313" key="2">
    <source>
        <dbReference type="EMBL" id="PRM89607.1"/>
    </source>
</evidence>
<dbReference type="Proteomes" id="UP000239151">
    <property type="component" value="Unassembled WGS sequence"/>
</dbReference>
<dbReference type="RefSeq" id="WP_105911951.1">
    <property type="nucleotide sequence ID" value="NZ_NXGH01000017.1"/>
</dbReference>
<accession>A0A2S9SSN5</accession>
<dbReference type="AlphaFoldDB" id="A0A2S9SSN5"/>
<protein>
    <submittedName>
        <fullName evidence="2">Uncharacterized protein</fullName>
    </submittedName>
</protein>
<name>A0A2S9SSN5_9BACT</name>
<evidence type="ECO:0000313" key="3">
    <source>
        <dbReference type="EMBL" id="PRM98692.1"/>
    </source>
</evidence>
<dbReference type="EMBL" id="NXGI01000003">
    <property type="protein sequence ID" value="PRM98692.1"/>
    <property type="molecule type" value="Genomic_DNA"/>
</dbReference>
<dbReference type="EMBL" id="NXGH01000017">
    <property type="protein sequence ID" value="PRM89607.1"/>
    <property type="molecule type" value="Genomic_DNA"/>
</dbReference>
<proteinExistence type="predicted"/>
<sequence>MGFEINEKQLRIRYIRVVEKFLTRTISLLKLENFSKELFLKRTLKNYEDMCKSQKVDLYSDYYSLLNSFIEKTIAFTKNHSESFEDERAILLKEANLLQKEKNKSSYKKDKHKKDKYDDGN</sequence>
<feature type="region of interest" description="Disordered" evidence="1">
    <location>
        <begin position="102"/>
        <end position="121"/>
    </location>
</feature>